<dbReference type="PROSITE" id="PS51039">
    <property type="entry name" value="ZF_AN1"/>
    <property type="match status" value="1"/>
</dbReference>
<dbReference type="Pfam" id="PF01428">
    <property type="entry name" value="zf-AN1"/>
    <property type="match status" value="2"/>
</dbReference>
<protein>
    <recommendedName>
        <fullName evidence="5">AN1-type domain-containing protein</fullName>
    </recommendedName>
</protein>
<evidence type="ECO:0000256" key="1">
    <source>
        <dbReference type="ARBA" id="ARBA00022723"/>
    </source>
</evidence>
<dbReference type="Pfam" id="PF25327">
    <property type="entry name" value="UBL_ZFAND1"/>
    <property type="match status" value="1"/>
</dbReference>
<dbReference type="GO" id="GO:0005737">
    <property type="term" value="C:cytoplasm"/>
    <property type="evidence" value="ECO:0007669"/>
    <property type="project" value="TreeGrafter"/>
</dbReference>
<dbReference type="InterPro" id="IPR000058">
    <property type="entry name" value="Znf_AN1"/>
</dbReference>
<organism evidence="6 7">
    <name type="scientific">Cercospora berteroae</name>
    <dbReference type="NCBI Taxonomy" id="357750"/>
    <lineage>
        <taxon>Eukaryota</taxon>
        <taxon>Fungi</taxon>
        <taxon>Dikarya</taxon>
        <taxon>Ascomycota</taxon>
        <taxon>Pezizomycotina</taxon>
        <taxon>Dothideomycetes</taxon>
        <taxon>Dothideomycetidae</taxon>
        <taxon>Mycosphaerellales</taxon>
        <taxon>Mycosphaerellaceae</taxon>
        <taxon>Cercospora</taxon>
    </lineage>
</organism>
<accession>A0A2S6BVN4</accession>
<dbReference type="Proteomes" id="UP000237631">
    <property type="component" value="Unassembled WGS sequence"/>
</dbReference>
<evidence type="ECO:0000256" key="4">
    <source>
        <dbReference type="PROSITE-ProRule" id="PRU00449"/>
    </source>
</evidence>
<sequence length="324" mass="35705">MNAGNINKTRKVRKFDTVEPFIVTEAARARAMSADFFGIGAQCQAEHCRQLDFLPFKCQSCNGTFCLDHRTEDGHACAQKGAFGRRNFEAFRNAPAPNKLKDVDLDTYKRQCCEPSCKTTINHALTTGIYCEKCRRAYCLKHRYESEHNCDKLVPLGLVNPPSPLKEKRVAALDRLKAWGMSKKANFALPESKAKKSAAADLAAVSSLKRTAKGEEKIPQEKRVYVFVEASSDTVTAKVPKGNFFYSSEYSVGRVLDLAAKSLSVSNVNNLSPREEDKLRVFHVEGGALLDFGDKLGQKVKTGDTIVLLRGVGAGMASTPDQTN</sequence>
<dbReference type="InterPro" id="IPR057358">
    <property type="entry name" value="UBL_ZFAND1-like"/>
</dbReference>
<reference evidence="7" key="1">
    <citation type="journal article" date="2017" name="bioRxiv">
        <title>Conservation of a gene cluster reveals novel cercosporin biosynthetic mechanisms and extends production to the genus Colletotrichum.</title>
        <authorList>
            <person name="de Jonge R."/>
            <person name="Ebert M.K."/>
            <person name="Huitt-Roehl C.R."/>
            <person name="Pal P."/>
            <person name="Suttle J.C."/>
            <person name="Spanner R.E."/>
            <person name="Neubauer J.D."/>
            <person name="Jurick W.M.II."/>
            <person name="Stott K.A."/>
            <person name="Secor G.A."/>
            <person name="Thomma B.P.H.J."/>
            <person name="Van de Peer Y."/>
            <person name="Townsend C.A."/>
            <person name="Bolton M.D."/>
        </authorList>
    </citation>
    <scope>NUCLEOTIDE SEQUENCE [LARGE SCALE GENOMIC DNA]</scope>
    <source>
        <strain evidence="7">CBS538.71</strain>
    </source>
</reference>
<proteinExistence type="predicted"/>
<dbReference type="OrthoDB" id="431929at2759"/>
<dbReference type="InterPro" id="IPR035896">
    <property type="entry name" value="AN1-like_Znf"/>
</dbReference>
<dbReference type="EMBL" id="PNEN01001750">
    <property type="protein sequence ID" value="PPJ51523.1"/>
    <property type="molecule type" value="Genomic_DNA"/>
</dbReference>
<keyword evidence="7" id="KW-1185">Reference proteome</keyword>
<keyword evidence="3" id="KW-0862">Zinc</keyword>
<name>A0A2S6BVN4_9PEZI</name>
<evidence type="ECO:0000256" key="3">
    <source>
        <dbReference type="ARBA" id="ARBA00022833"/>
    </source>
</evidence>
<comment type="caution">
    <text evidence="6">The sequence shown here is derived from an EMBL/GenBank/DDBJ whole genome shotgun (WGS) entry which is preliminary data.</text>
</comment>
<evidence type="ECO:0000313" key="7">
    <source>
        <dbReference type="Proteomes" id="UP000237631"/>
    </source>
</evidence>
<dbReference type="Gene3D" id="4.10.1110.10">
    <property type="entry name" value="AN1-like Zinc finger"/>
    <property type="match status" value="2"/>
</dbReference>
<evidence type="ECO:0000313" key="6">
    <source>
        <dbReference type="EMBL" id="PPJ51523.1"/>
    </source>
</evidence>
<gene>
    <name evidence="6" type="ORF">CBER1_09210</name>
</gene>
<feature type="domain" description="AN1-type" evidence="5">
    <location>
        <begin position="37"/>
        <end position="85"/>
    </location>
</feature>
<dbReference type="PANTHER" id="PTHR14677:SF40">
    <property type="entry name" value="CDC48-ASSOCIATED UBIQUITIN-LIKE_ZINC FINGER PROTEIN 1"/>
    <property type="match status" value="1"/>
</dbReference>
<dbReference type="STRING" id="357750.A0A2S6BVN4"/>
<evidence type="ECO:0000259" key="5">
    <source>
        <dbReference type="PROSITE" id="PS51039"/>
    </source>
</evidence>
<dbReference type="AlphaFoldDB" id="A0A2S6BVN4"/>
<dbReference type="GO" id="GO:0008270">
    <property type="term" value="F:zinc ion binding"/>
    <property type="evidence" value="ECO:0007669"/>
    <property type="project" value="UniProtKB-KW"/>
</dbReference>
<keyword evidence="1" id="KW-0479">Metal-binding</keyword>
<dbReference type="PANTHER" id="PTHR14677">
    <property type="entry name" value="ARSENITE INDUCUBLE RNA ASSOCIATED PROTEIN AIP-1-RELATED"/>
    <property type="match status" value="1"/>
</dbReference>
<dbReference type="SMART" id="SM00154">
    <property type="entry name" value="ZnF_AN1"/>
    <property type="match status" value="2"/>
</dbReference>
<keyword evidence="2 4" id="KW-0863">Zinc-finger</keyword>
<dbReference type="SUPFAM" id="SSF118310">
    <property type="entry name" value="AN1-like Zinc finger"/>
    <property type="match status" value="2"/>
</dbReference>
<evidence type="ECO:0000256" key="2">
    <source>
        <dbReference type="ARBA" id="ARBA00022771"/>
    </source>
</evidence>